<dbReference type="CDD" id="cd08168">
    <property type="entry name" value="Cytochrom_C3"/>
    <property type="match status" value="1"/>
</dbReference>
<dbReference type="EMBL" id="UINC01001327">
    <property type="protein sequence ID" value="SUZ77721.1"/>
    <property type="molecule type" value="Genomic_DNA"/>
</dbReference>
<sequence>MTKRWIRASVAALTLLVSPAFLHAQESGAAVTEGENSKVQPIAFPHTIHAGQDQIDCQYCHFSAERSVDAGIPPVATCWGCHQLILGTDERQQAEIQNVRGYWERQEPIPWVRIYKVSDHVHFPHLRHVAAEIDCATCHGEVQEMTVIEEVNQPLSMGWCVSCHMERDVSRDCAVCHY</sequence>
<organism evidence="1">
    <name type="scientific">marine metagenome</name>
    <dbReference type="NCBI Taxonomy" id="408172"/>
    <lineage>
        <taxon>unclassified sequences</taxon>
        <taxon>metagenomes</taxon>
        <taxon>ecological metagenomes</taxon>
    </lineage>
</organism>
<accession>A0A381QEF3</accession>
<dbReference type="InterPro" id="IPR036280">
    <property type="entry name" value="Multihaem_cyt_sf"/>
</dbReference>
<dbReference type="PANTHER" id="PTHR39425:SF1">
    <property type="entry name" value="CYTOCHROME C7-LIKE DOMAIN-CONTAINING PROTEIN"/>
    <property type="match status" value="1"/>
</dbReference>
<dbReference type="SUPFAM" id="SSF48695">
    <property type="entry name" value="Multiheme cytochromes"/>
    <property type="match status" value="1"/>
</dbReference>
<proteinExistence type="predicted"/>
<evidence type="ECO:0000313" key="1">
    <source>
        <dbReference type="EMBL" id="SUZ77721.1"/>
    </source>
</evidence>
<name>A0A381QEF3_9ZZZZ</name>
<dbReference type="PANTHER" id="PTHR39425">
    <property type="entry name" value="LIPOPROTEIN CYTOCHROME C"/>
    <property type="match status" value="1"/>
</dbReference>
<protein>
    <submittedName>
        <fullName evidence="1">Uncharacterized protein</fullName>
    </submittedName>
</protein>
<dbReference type="AlphaFoldDB" id="A0A381QEF3"/>
<reference evidence="1" key="1">
    <citation type="submission" date="2018-05" db="EMBL/GenBank/DDBJ databases">
        <authorList>
            <person name="Lanie J.A."/>
            <person name="Ng W.-L."/>
            <person name="Kazmierczak K.M."/>
            <person name="Andrzejewski T.M."/>
            <person name="Davidsen T.M."/>
            <person name="Wayne K.J."/>
            <person name="Tettelin H."/>
            <person name="Glass J.I."/>
            <person name="Rusch D."/>
            <person name="Podicherti R."/>
            <person name="Tsui H.-C.T."/>
            <person name="Winkler M.E."/>
        </authorList>
    </citation>
    <scope>NUCLEOTIDE SEQUENCE</scope>
</reference>
<gene>
    <name evidence="1" type="ORF">METZ01_LOCUS30575</name>
</gene>
<dbReference type="Gene3D" id="3.90.10.10">
    <property type="entry name" value="Cytochrome C3"/>
    <property type="match status" value="2"/>
</dbReference>